<organism evidence="11 12">
    <name type="scientific">Terrimicrobium sacchariphilum</name>
    <dbReference type="NCBI Taxonomy" id="690879"/>
    <lineage>
        <taxon>Bacteria</taxon>
        <taxon>Pseudomonadati</taxon>
        <taxon>Verrucomicrobiota</taxon>
        <taxon>Terrimicrobiia</taxon>
        <taxon>Terrimicrobiales</taxon>
        <taxon>Terrimicrobiaceae</taxon>
        <taxon>Terrimicrobium</taxon>
    </lineage>
</organism>
<dbReference type="GO" id="GO:0005829">
    <property type="term" value="C:cytosol"/>
    <property type="evidence" value="ECO:0007669"/>
    <property type="project" value="TreeGrafter"/>
</dbReference>
<comment type="caution">
    <text evidence="9">Lacks conserved residue(s) required for the propagation of feature annotation.</text>
</comment>
<keyword evidence="6 9" id="KW-0460">Magnesium</keyword>
<evidence type="ECO:0000256" key="3">
    <source>
        <dbReference type="ARBA" id="ARBA00022741"/>
    </source>
</evidence>
<name>A0A146GA24_TERSA</name>
<dbReference type="UniPathway" id="UPA00916">
    <property type="reaction ID" value="UER00889"/>
</dbReference>
<proteinExistence type="inferred from homology"/>
<dbReference type="PANTHER" id="PTHR10584">
    <property type="entry name" value="SUGAR KINASE"/>
    <property type="match status" value="1"/>
</dbReference>
<sequence length="304" mass="31981">MKSPRIAVVGSSNTDLVITCARLPQPGETLLGGDLHRYAGGKGANQAVAAARAGAKVSFIGGHGADDFGRAAKAGLRAEGIDVRHFRSSEKLPSGVALILLGKKDRQNQIVVADSANAITPADIDLAAPDLQKADVIVAQLETPIPSVRRAAEIAREAGIPFVLNPAPAFPLLAALYRLVDTLTPNEHEAALLTGLTDPEQAALALRKKGCRRVVITLGTRGALLCDEDGFFHVPVPKVKPRDTVGAGDCLNAWLAVGIAESLPIREALRRAVHAASLKVTRLGAQPGMPPRADVEAFLRRKSR</sequence>
<dbReference type="PANTHER" id="PTHR10584:SF166">
    <property type="entry name" value="RIBOKINASE"/>
    <property type="match status" value="1"/>
</dbReference>
<comment type="function">
    <text evidence="9">Catalyzes the phosphorylation of ribose at O-5 in a reaction requiring ATP and magnesium. The resulting D-ribose-5-phosphate can then be used either for sythesis of nucleotides, histidine, and tryptophan, or as a component of the pentose phosphate pathway.</text>
</comment>
<dbReference type="AlphaFoldDB" id="A0A146GA24"/>
<dbReference type="InterPro" id="IPR011877">
    <property type="entry name" value="Ribokinase"/>
</dbReference>
<keyword evidence="3 9" id="KW-0547">Nucleotide-binding</keyword>
<evidence type="ECO:0000256" key="7">
    <source>
        <dbReference type="ARBA" id="ARBA00022958"/>
    </source>
</evidence>
<dbReference type="EMBL" id="BDCO01000002">
    <property type="protein sequence ID" value="GAT34499.1"/>
    <property type="molecule type" value="Genomic_DNA"/>
</dbReference>
<comment type="caution">
    <text evidence="11">The sequence shown here is derived from an EMBL/GenBank/DDBJ whole genome shotgun (WGS) entry which is preliminary data.</text>
</comment>
<feature type="binding site" evidence="9">
    <location>
        <begin position="248"/>
        <end position="249"/>
    </location>
    <ligand>
        <name>ATP</name>
        <dbReference type="ChEBI" id="CHEBI:30616"/>
    </ligand>
</feature>
<keyword evidence="5 9" id="KW-0067">ATP-binding</keyword>
<comment type="similarity">
    <text evidence="9">Belongs to the carbohydrate kinase PfkB family. Ribokinase subfamily.</text>
</comment>
<dbReference type="SUPFAM" id="SSF53613">
    <property type="entry name" value="Ribokinase-like"/>
    <property type="match status" value="1"/>
</dbReference>
<feature type="binding site" evidence="9">
    <location>
        <begin position="217"/>
        <end position="222"/>
    </location>
    <ligand>
        <name>ATP</name>
        <dbReference type="ChEBI" id="CHEBI:30616"/>
    </ligand>
</feature>
<evidence type="ECO:0000313" key="11">
    <source>
        <dbReference type="EMBL" id="GAT34499.1"/>
    </source>
</evidence>
<evidence type="ECO:0000256" key="8">
    <source>
        <dbReference type="ARBA" id="ARBA00023277"/>
    </source>
</evidence>
<dbReference type="FunCoup" id="A0A146GA24">
    <property type="interactions" value="457"/>
</dbReference>
<dbReference type="GO" id="GO:0005524">
    <property type="term" value="F:ATP binding"/>
    <property type="evidence" value="ECO:0007669"/>
    <property type="project" value="UniProtKB-UniRule"/>
</dbReference>
<dbReference type="HAMAP" id="MF_01987">
    <property type="entry name" value="Ribokinase"/>
    <property type="match status" value="1"/>
</dbReference>
<evidence type="ECO:0000259" key="10">
    <source>
        <dbReference type="Pfam" id="PF00294"/>
    </source>
</evidence>
<comment type="subcellular location">
    <subcellularLocation>
        <location evidence="9">Cytoplasm</location>
    </subcellularLocation>
</comment>
<feature type="binding site" evidence="9">
    <location>
        <position position="245"/>
    </location>
    <ligand>
        <name>K(+)</name>
        <dbReference type="ChEBI" id="CHEBI:29103"/>
    </ligand>
</feature>
<dbReference type="CDD" id="cd01174">
    <property type="entry name" value="ribokinase"/>
    <property type="match status" value="1"/>
</dbReference>
<dbReference type="Gene3D" id="3.40.1190.20">
    <property type="match status" value="1"/>
</dbReference>
<dbReference type="GO" id="GO:0004747">
    <property type="term" value="F:ribokinase activity"/>
    <property type="evidence" value="ECO:0007669"/>
    <property type="project" value="UniProtKB-UniRule"/>
</dbReference>
<accession>A0A146GA24</accession>
<dbReference type="OrthoDB" id="9775849at2"/>
<comment type="catalytic activity">
    <reaction evidence="9">
        <text>D-ribose + ATP = D-ribose 5-phosphate + ADP + H(+)</text>
        <dbReference type="Rhea" id="RHEA:13697"/>
        <dbReference type="ChEBI" id="CHEBI:15378"/>
        <dbReference type="ChEBI" id="CHEBI:30616"/>
        <dbReference type="ChEBI" id="CHEBI:47013"/>
        <dbReference type="ChEBI" id="CHEBI:78346"/>
        <dbReference type="ChEBI" id="CHEBI:456216"/>
        <dbReference type="EC" id="2.7.1.15"/>
    </reaction>
</comment>
<protein>
    <recommendedName>
        <fullName evidence="9">Ribokinase</fullName>
        <shortName evidence="9">RK</shortName>
        <ecNumber evidence="9">2.7.1.15</ecNumber>
    </recommendedName>
</protein>
<keyword evidence="8 9" id="KW-0119">Carbohydrate metabolism</keyword>
<feature type="binding site" evidence="9">
    <location>
        <position position="284"/>
    </location>
    <ligand>
        <name>K(+)</name>
        <dbReference type="ChEBI" id="CHEBI:29103"/>
    </ligand>
</feature>
<evidence type="ECO:0000256" key="6">
    <source>
        <dbReference type="ARBA" id="ARBA00022842"/>
    </source>
</evidence>
<dbReference type="InterPro" id="IPR029056">
    <property type="entry name" value="Ribokinase-like"/>
</dbReference>
<dbReference type="InterPro" id="IPR002139">
    <property type="entry name" value="Ribo/fructo_kinase"/>
</dbReference>
<dbReference type="GO" id="GO:0019303">
    <property type="term" value="P:D-ribose catabolic process"/>
    <property type="evidence" value="ECO:0007669"/>
    <property type="project" value="UniProtKB-UniRule"/>
</dbReference>
<dbReference type="GO" id="GO:0046872">
    <property type="term" value="F:metal ion binding"/>
    <property type="evidence" value="ECO:0007669"/>
    <property type="project" value="UniProtKB-KW"/>
</dbReference>
<evidence type="ECO:0000256" key="2">
    <source>
        <dbReference type="ARBA" id="ARBA00022723"/>
    </source>
</evidence>
<evidence type="ECO:0000313" key="12">
    <source>
        <dbReference type="Proteomes" id="UP000076023"/>
    </source>
</evidence>
<feature type="binding site" evidence="9">
    <location>
        <position position="249"/>
    </location>
    <ligand>
        <name>substrate</name>
    </ligand>
</feature>
<feature type="active site" description="Proton acceptor" evidence="9">
    <location>
        <position position="249"/>
    </location>
</feature>
<dbReference type="Proteomes" id="UP000076023">
    <property type="component" value="Unassembled WGS sequence"/>
</dbReference>
<dbReference type="STRING" id="690879.TSACC_22924"/>
<feature type="binding site" evidence="9">
    <location>
        <position position="279"/>
    </location>
    <ligand>
        <name>K(+)</name>
        <dbReference type="ChEBI" id="CHEBI:29103"/>
    </ligand>
</feature>
<keyword evidence="9" id="KW-0963">Cytoplasm</keyword>
<dbReference type="EC" id="2.7.1.15" evidence="9"/>
<evidence type="ECO:0000256" key="5">
    <source>
        <dbReference type="ARBA" id="ARBA00022840"/>
    </source>
</evidence>
<dbReference type="RefSeq" id="WP_075080124.1">
    <property type="nucleotide sequence ID" value="NZ_BDCO01000002.1"/>
</dbReference>
<dbReference type="InParanoid" id="A0A146GA24"/>
<comment type="cofactor">
    <cofactor evidence="9">
        <name>Mg(2+)</name>
        <dbReference type="ChEBI" id="CHEBI:18420"/>
    </cofactor>
    <text evidence="9">Requires a divalent cation, most likely magnesium in vivo, as an electrophilic catalyst to aid phosphoryl group transfer. It is the chelate of the metal and the nucleotide that is the actual substrate.</text>
</comment>
<evidence type="ECO:0000256" key="9">
    <source>
        <dbReference type="HAMAP-Rule" id="MF_01987"/>
    </source>
</evidence>
<feature type="binding site" evidence="9">
    <location>
        <begin position="41"/>
        <end position="45"/>
    </location>
    <ligand>
        <name>substrate</name>
    </ligand>
</feature>
<comment type="activity regulation">
    <text evidence="9">Activated by a monovalent cation that binds near, but not in, the active site. The most likely occupant of the site in vivo is potassium. Ion binding induces a conformational change that may alter substrate affinity.</text>
</comment>
<feature type="binding site" evidence="9">
    <location>
        <position position="282"/>
    </location>
    <ligand>
        <name>K(+)</name>
        <dbReference type="ChEBI" id="CHEBI:29103"/>
    </ligand>
</feature>
<comment type="pathway">
    <text evidence="9">Carbohydrate metabolism; D-ribose degradation; D-ribose 5-phosphate from beta-D-ribopyranose: step 2/2.</text>
</comment>
<feature type="binding site" evidence="9">
    <location>
        <position position="243"/>
    </location>
    <ligand>
        <name>K(+)</name>
        <dbReference type="ChEBI" id="CHEBI:29103"/>
    </ligand>
</feature>
<comment type="subunit">
    <text evidence="9">Homodimer.</text>
</comment>
<evidence type="ECO:0000256" key="1">
    <source>
        <dbReference type="ARBA" id="ARBA00022679"/>
    </source>
</evidence>
<gene>
    <name evidence="9" type="primary">rbsK</name>
    <name evidence="11" type="ORF">TSACC_22924</name>
</gene>
<feature type="domain" description="Carbohydrate kinase PfkB" evidence="10">
    <location>
        <begin position="5"/>
        <end position="290"/>
    </location>
</feature>
<keyword evidence="4 9" id="KW-0418">Kinase</keyword>
<dbReference type="Pfam" id="PF00294">
    <property type="entry name" value="PfkB"/>
    <property type="match status" value="1"/>
</dbReference>
<feature type="binding site" evidence="9">
    <location>
        <begin position="13"/>
        <end position="15"/>
    </location>
    <ligand>
        <name>substrate</name>
    </ligand>
</feature>
<keyword evidence="7 9" id="KW-0630">Potassium</keyword>
<dbReference type="InterPro" id="IPR011611">
    <property type="entry name" value="PfkB_dom"/>
</dbReference>
<evidence type="ECO:0000256" key="4">
    <source>
        <dbReference type="ARBA" id="ARBA00022777"/>
    </source>
</evidence>
<feature type="binding site" evidence="9">
    <location>
        <position position="186"/>
    </location>
    <ligand>
        <name>ATP</name>
        <dbReference type="ChEBI" id="CHEBI:30616"/>
    </ligand>
</feature>
<keyword evidence="2 9" id="KW-0479">Metal-binding</keyword>
<keyword evidence="12" id="KW-1185">Reference proteome</keyword>
<keyword evidence="1 9" id="KW-0808">Transferase</keyword>
<dbReference type="PRINTS" id="PR00990">
    <property type="entry name" value="RIBOKINASE"/>
</dbReference>
<feature type="binding site" evidence="9">
    <location>
        <position position="142"/>
    </location>
    <ligand>
        <name>substrate</name>
    </ligand>
</feature>
<reference evidence="12" key="1">
    <citation type="journal article" date="2017" name="Genome Announc.">
        <title>Draft Genome Sequence of Terrimicrobium sacchariphilum NM-5T, a Facultative Anaerobic Soil Bacterium of the Class Spartobacteria.</title>
        <authorList>
            <person name="Qiu Y.L."/>
            <person name="Tourlousse D.M."/>
            <person name="Matsuura N."/>
            <person name="Ohashi A."/>
            <person name="Sekiguchi Y."/>
        </authorList>
    </citation>
    <scope>NUCLEOTIDE SEQUENCE [LARGE SCALE GENOMIC DNA]</scope>
    <source>
        <strain evidence="12">NM-5</strain>
    </source>
</reference>